<dbReference type="AlphaFoldDB" id="A0A1H7R442"/>
<evidence type="ECO:0000313" key="3">
    <source>
        <dbReference type="Proteomes" id="UP000198990"/>
    </source>
</evidence>
<evidence type="ECO:0000313" key="2">
    <source>
        <dbReference type="EMBL" id="SEL54748.1"/>
    </source>
</evidence>
<evidence type="ECO:0000256" key="1">
    <source>
        <dbReference type="SAM" id="SignalP"/>
    </source>
</evidence>
<feature type="chain" id="PRO_5011616825" description="Alpha-ketoglutarate decarboxylase" evidence="1">
    <location>
        <begin position="22"/>
        <end position="171"/>
    </location>
</feature>
<sequence length="171" mass="19417">MALKKLLFILLAILNFIFSFAQNSINNADFWNNVRFGGGIGLGFSNNSFNGSISPSAIYQFNDQIALGTSLNFNYAKFNDDKFLAYGGSVLSLFNPIPQLQLSTEFEQLRINRTLYTQTINIEDNYWLPAFFVGLGYSTRNVTLGLRYDLLYNDSKSIYGNALMPFVRVYF</sequence>
<protein>
    <recommendedName>
        <fullName evidence="4">Alpha-ketoglutarate decarboxylase</fullName>
    </recommendedName>
</protein>
<dbReference type="EMBL" id="FNZN01000004">
    <property type="protein sequence ID" value="SEL54748.1"/>
    <property type="molecule type" value="Genomic_DNA"/>
</dbReference>
<dbReference type="Gene3D" id="2.40.160.60">
    <property type="entry name" value="Outer membrane protein transport protein (OMPP1/FadL/TodX)"/>
    <property type="match status" value="1"/>
</dbReference>
<name>A0A1H7R442_9FLAO</name>
<reference evidence="3" key="1">
    <citation type="submission" date="2016-10" db="EMBL/GenBank/DDBJ databases">
        <authorList>
            <person name="Varghese N."/>
            <person name="Submissions S."/>
        </authorList>
    </citation>
    <scope>NUCLEOTIDE SEQUENCE [LARGE SCALE GENOMIC DNA]</scope>
    <source>
        <strain evidence="3">DSM 16471</strain>
    </source>
</reference>
<keyword evidence="1" id="KW-0732">Signal</keyword>
<evidence type="ECO:0008006" key="4">
    <source>
        <dbReference type="Google" id="ProtNLM"/>
    </source>
</evidence>
<gene>
    <name evidence="2" type="ORF">SAMN04488008_104162</name>
</gene>
<dbReference type="STRING" id="228957.SAMN04488008_104162"/>
<dbReference type="Proteomes" id="UP000198990">
    <property type="component" value="Unassembled WGS sequence"/>
</dbReference>
<dbReference type="OrthoDB" id="1160493at2"/>
<organism evidence="2 3">
    <name type="scientific">Maribacter orientalis</name>
    <dbReference type="NCBI Taxonomy" id="228957"/>
    <lineage>
        <taxon>Bacteria</taxon>
        <taxon>Pseudomonadati</taxon>
        <taxon>Bacteroidota</taxon>
        <taxon>Flavobacteriia</taxon>
        <taxon>Flavobacteriales</taxon>
        <taxon>Flavobacteriaceae</taxon>
        <taxon>Maribacter</taxon>
    </lineage>
</organism>
<accession>A0A1H7R442</accession>
<proteinExistence type="predicted"/>
<keyword evidence="3" id="KW-1185">Reference proteome</keyword>
<dbReference type="RefSeq" id="WP_091623698.1">
    <property type="nucleotide sequence ID" value="NZ_FNZN01000004.1"/>
</dbReference>
<feature type="signal peptide" evidence="1">
    <location>
        <begin position="1"/>
        <end position="21"/>
    </location>
</feature>